<dbReference type="SMART" id="SM00408">
    <property type="entry name" value="IGc2"/>
    <property type="match status" value="2"/>
</dbReference>
<dbReference type="InterPro" id="IPR003599">
    <property type="entry name" value="Ig_sub"/>
</dbReference>
<proteinExistence type="predicted"/>
<dbReference type="SUPFAM" id="SSF48726">
    <property type="entry name" value="Immunoglobulin"/>
    <property type="match status" value="4"/>
</dbReference>
<evidence type="ECO:0000256" key="4">
    <source>
        <dbReference type="ARBA" id="ARBA00023180"/>
    </source>
</evidence>
<dbReference type="SMART" id="SM00409">
    <property type="entry name" value="IG"/>
    <property type="match status" value="4"/>
</dbReference>
<evidence type="ECO:0000256" key="1">
    <source>
        <dbReference type="ARBA" id="ARBA00004479"/>
    </source>
</evidence>
<dbReference type="InterPro" id="IPR051275">
    <property type="entry name" value="Cell_adhesion_signaling"/>
</dbReference>
<reference evidence="8" key="1">
    <citation type="submission" date="2022-08" db="UniProtKB">
        <authorList>
            <consortium name="EnsemblMetazoa"/>
        </authorList>
    </citation>
    <scope>IDENTIFICATION</scope>
    <source>
        <strain evidence="8">05x7-T-G4-1.051#20</strain>
    </source>
</reference>
<dbReference type="InterPro" id="IPR036179">
    <property type="entry name" value="Ig-like_dom_sf"/>
</dbReference>
<evidence type="ECO:0000256" key="6">
    <source>
        <dbReference type="SAM" id="Phobius"/>
    </source>
</evidence>
<dbReference type="GO" id="GO:0005886">
    <property type="term" value="C:plasma membrane"/>
    <property type="evidence" value="ECO:0007669"/>
    <property type="project" value="TreeGrafter"/>
</dbReference>
<dbReference type="PANTHER" id="PTHR11640">
    <property type="entry name" value="NEPHRIN"/>
    <property type="match status" value="1"/>
</dbReference>
<dbReference type="PROSITE" id="PS50835">
    <property type="entry name" value="IG_LIKE"/>
    <property type="match status" value="3"/>
</dbReference>
<feature type="domain" description="Ig-like" evidence="7">
    <location>
        <begin position="515"/>
        <end position="595"/>
    </location>
</feature>
<dbReference type="EnsemblMetazoa" id="G26093.1">
    <property type="protein sequence ID" value="G26093.1:cds"/>
    <property type="gene ID" value="G26093"/>
</dbReference>
<feature type="transmembrane region" description="Helical" evidence="6">
    <location>
        <begin position="111"/>
        <end position="128"/>
    </location>
</feature>
<dbReference type="Gene3D" id="2.60.40.10">
    <property type="entry name" value="Immunoglobulins"/>
    <property type="match status" value="5"/>
</dbReference>
<evidence type="ECO:0000259" key="7">
    <source>
        <dbReference type="PROSITE" id="PS50835"/>
    </source>
</evidence>
<dbReference type="AlphaFoldDB" id="A0A8W8L2R7"/>
<accession>A0A8W8L2R7</accession>
<feature type="transmembrane region" description="Helical" evidence="6">
    <location>
        <begin position="956"/>
        <end position="978"/>
    </location>
</feature>
<evidence type="ECO:0000256" key="2">
    <source>
        <dbReference type="ARBA" id="ARBA00023136"/>
    </source>
</evidence>
<protein>
    <recommendedName>
        <fullName evidence="7">Ig-like domain-containing protein</fullName>
    </recommendedName>
</protein>
<keyword evidence="9" id="KW-1185">Reference proteome</keyword>
<evidence type="ECO:0000313" key="9">
    <source>
        <dbReference type="Proteomes" id="UP000005408"/>
    </source>
</evidence>
<evidence type="ECO:0000256" key="5">
    <source>
        <dbReference type="ARBA" id="ARBA00023319"/>
    </source>
</evidence>
<keyword evidence="5" id="KW-0393">Immunoglobulin domain</keyword>
<dbReference type="CDD" id="cd12087">
    <property type="entry name" value="TM_EGFR-like"/>
    <property type="match status" value="1"/>
</dbReference>
<keyword evidence="4" id="KW-0325">Glycoprotein</keyword>
<dbReference type="PANTHER" id="PTHR11640:SF31">
    <property type="entry name" value="IRREGULAR CHIASM C-ROUGHEST PROTEIN-RELATED"/>
    <property type="match status" value="1"/>
</dbReference>
<feature type="domain" description="Ig-like" evidence="7">
    <location>
        <begin position="435"/>
        <end position="510"/>
    </location>
</feature>
<keyword evidence="2 6" id="KW-0472">Membrane</keyword>
<keyword evidence="6" id="KW-0812">Transmembrane</keyword>
<evidence type="ECO:0000256" key="3">
    <source>
        <dbReference type="ARBA" id="ARBA00023157"/>
    </source>
</evidence>
<name>A0A8W8L2R7_MAGGI</name>
<dbReference type="InterPro" id="IPR007110">
    <property type="entry name" value="Ig-like_dom"/>
</dbReference>
<dbReference type="GO" id="GO:0005911">
    <property type="term" value="C:cell-cell junction"/>
    <property type="evidence" value="ECO:0007669"/>
    <property type="project" value="TreeGrafter"/>
</dbReference>
<evidence type="ECO:0000313" key="8">
    <source>
        <dbReference type="EnsemblMetazoa" id="G26093.1:cds"/>
    </source>
</evidence>
<dbReference type="InterPro" id="IPR013783">
    <property type="entry name" value="Ig-like_fold"/>
</dbReference>
<dbReference type="Proteomes" id="UP000005408">
    <property type="component" value="Unassembled WGS sequence"/>
</dbReference>
<dbReference type="GO" id="GO:0098609">
    <property type="term" value="P:cell-cell adhesion"/>
    <property type="evidence" value="ECO:0007669"/>
    <property type="project" value="TreeGrafter"/>
</dbReference>
<dbReference type="InterPro" id="IPR003598">
    <property type="entry name" value="Ig_sub2"/>
</dbReference>
<keyword evidence="3" id="KW-1015">Disulfide bond</keyword>
<organism evidence="8 9">
    <name type="scientific">Magallana gigas</name>
    <name type="common">Pacific oyster</name>
    <name type="synonym">Crassostrea gigas</name>
    <dbReference type="NCBI Taxonomy" id="29159"/>
    <lineage>
        <taxon>Eukaryota</taxon>
        <taxon>Metazoa</taxon>
        <taxon>Spiralia</taxon>
        <taxon>Lophotrochozoa</taxon>
        <taxon>Mollusca</taxon>
        <taxon>Bivalvia</taxon>
        <taxon>Autobranchia</taxon>
        <taxon>Pteriomorphia</taxon>
        <taxon>Ostreida</taxon>
        <taxon>Ostreoidea</taxon>
        <taxon>Ostreidae</taxon>
        <taxon>Magallana</taxon>
    </lineage>
</organism>
<comment type="subcellular location">
    <subcellularLocation>
        <location evidence="1">Membrane</location>
        <topology evidence="1">Single-pass type I membrane protein</topology>
    </subcellularLocation>
</comment>
<feature type="domain" description="Ig-like" evidence="7">
    <location>
        <begin position="616"/>
        <end position="694"/>
    </location>
</feature>
<keyword evidence="6" id="KW-1133">Transmembrane helix</keyword>
<dbReference type="GO" id="GO:0050839">
    <property type="term" value="F:cell adhesion molecule binding"/>
    <property type="evidence" value="ECO:0007669"/>
    <property type="project" value="TreeGrafter"/>
</dbReference>
<sequence>MYVRCCCCTYIFHNSRVKYTHYQTTCRRRSALNGYYLFDTNDTKLKFQGYGMLLWHCNAQNTLKAFFPLKGFIERRKHLRALIDVDFHTRLVHADTDVMNIQNCNYRFRDIMILYLTVVLVLLVKSALSQSVLEVVGATNDTNTINVQKGENLTLTCRSDLESLTLEYASVIYNDTKMINGFYTVSFTKIAVRDDDNQIVTCRATNATGESLKIEAKVRVQVDVKITLNGVKNLTEGDTANISCTVSGSLYEPSSVMFVCISSACTSLMNQTSQTINTVYDNASETFTTVLQAAPFSVTSDLNEVWIICPVSMNGSVLFSRDNVSVFYGPYQDSVYLTGYSDWHEGYPGGLTCYSTLSNPAVTLTWYNGSTVFSPDSPVSVIKRNSAYGYYETRQEWDFKYSRYFSGSNISCVATGHQNKTVIKTRQFGVIHFAPELVILGNSIIDEGDTLNLTCEVIAASPMTNASWGPIGNGSDELVIANVQRNQDGNYYNCFAENLVRKSYKDVRLTVQYGPDISLSWIRTVNEGTSLTIQPYIRGNPEPVKFTWKREGSDAVVSTDKNLLLENATREQAGVYIFEATSVRQRENNATEEVTGNASIIVEVRYGLGESLSLSPNISVIEFNEGDPVPQITCLAECVPECDFKWNQYYRNTMRHRSINAVLDLDNASSALVGIYMCEAIYNGDQNRIRRNVTFELRVKYKPKIESVAVNDFNINLYSEGTPITTTAKVRAYPAAKLTWGIRNDQFTNQFLPLDSRYSVNQSVECSYDCEVTETLTLSSASCTDTGNKFSVYAENEKGNSTVQSVLNSIYVGCSPRPLNSSLTNQTYSTCEGEELNMTASFLSNPGPWMGWYLSPDTSGIPLYYTDERGFGSIIHHTNYHIPFVYKYMFGAWIVEAENYGGGPVGRAFIEVVQHPNCSGDVHSTFSVPRTTTSVQSTTLSAGNMAPSQGSGQTGVIVGSVIGSLLLIAIIVGGAIVFMRYRKKQKGNIKLHQFDLGMTRKT</sequence>